<reference evidence="8 9" key="1">
    <citation type="submission" date="2022-01" db="EMBL/GenBank/DDBJ databases">
        <title>A chromosomal length assembly of Cordylochernes scorpioides.</title>
        <authorList>
            <person name="Zeh D."/>
            <person name="Zeh J."/>
        </authorList>
    </citation>
    <scope>NUCLEOTIDE SEQUENCE [LARGE SCALE GENOMIC DNA]</scope>
    <source>
        <strain evidence="8">IN4F17</strain>
        <tissue evidence="8">Whole Body</tissue>
    </source>
</reference>
<organism evidence="8 9">
    <name type="scientific">Cordylochernes scorpioides</name>
    <dbReference type="NCBI Taxonomy" id="51811"/>
    <lineage>
        <taxon>Eukaryota</taxon>
        <taxon>Metazoa</taxon>
        <taxon>Ecdysozoa</taxon>
        <taxon>Arthropoda</taxon>
        <taxon>Chelicerata</taxon>
        <taxon>Arachnida</taxon>
        <taxon>Pseudoscorpiones</taxon>
        <taxon>Cheliferoidea</taxon>
        <taxon>Chernetidae</taxon>
        <taxon>Cordylochernes</taxon>
    </lineage>
</organism>
<dbReference type="InterPro" id="IPR036249">
    <property type="entry name" value="Thioredoxin-like_sf"/>
</dbReference>
<sequence length="377" mass="43762">MAPVLGYWDGRGRAEHIRMLLHYVGVEFEDKRLHVSSDLDRSGWMEIKPTLGLDFPNLPYYIDDDVKMSQSIAILRYVARKHDLAWKDESEQWQLDMLEQQMVDLLEPVSAGPILFSGKSVEEYKEEYSKIAPANIKKVADYLGEKKWLLGDRLSYVDFICYEALYNHKVLLPNIFDLHSNLQTYVARFEELKGVKEYIASAACHPPFWTNQSFPASYKLAMSPPVLGYWNVRALGEPIFLLLHHVGVDFEEKRYKLLLPKFDKSDWLKEKFSLGLEFPNLPYYIDGDVKITQSKAILRYLASKHDLAGKNETEQWKLDMLEQQMSDLAYNVSARPILFARKTVDEYREGYAKTAPTNIKQVADYLGDKKWLLGDRL</sequence>
<dbReference type="InterPro" id="IPR050213">
    <property type="entry name" value="GST_superfamily"/>
</dbReference>
<gene>
    <name evidence="8" type="ORF">LAZ67_21001742</name>
</gene>
<dbReference type="Proteomes" id="UP001235939">
    <property type="component" value="Chromosome 21"/>
</dbReference>
<dbReference type="Gene3D" id="1.20.1050.130">
    <property type="match status" value="1"/>
</dbReference>
<feature type="domain" description="GST N-terminal" evidence="6">
    <location>
        <begin position="1"/>
        <end position="86"/>
    </location>
</feature>
<protein>
    <recommendedName>
        <fullName evidence="3">glutathione transferase</fullName>
        <ecNumber evidence="3">2.5.1.18</ecNumber>
    </recommendedName>
</protein>
<dbReference type="InterPro" id="IPR036282">
    <property type="entry name" value="Glutathione-S-Trfase_C_sf"/>
</dbReference>
<dbReference type="InterPro" id="IPR004045">
    <property type="entry name" value="Glutathione_S-Trfase_N"/>
</dbReference>
<evidence type="ECO:0000313" key="8">
    <source>
        <dbReference type="EMBL" id="UYV82337.1"/>
    </source>
</evidence>
<evidence type="ECO:0000256" key="5">
    <source>
        <dbReference type="ARBA" id="ARBA00047960"/>
    </source>
</evidence>
<dbReference type="PANTHER" id="PTHR11571:SF222">
    <property type="entry name" value="GLUTATHIONE TRANSFERASE"/>
    <property type="match status" value="1"/>
</dbReference>
<dbReference type="Gene3D" id="1.20.1050.10">
    <property type="match status" value="1"/>
</dbReference>
<dbReference type="SUPFAM" id="SSF52833">
    <property type="entry name" value="Thioredoxin-like"/>
    <property type="match status" value="2"/>
</dbReference>
<dbReference type="SUPFAM" id="SSF47616">
    <property type="entry name" value="GST C-terminal domain-like"/>
    <property type="match status" value="2"/>
</dbReference>
<comment type="similarity">
    <text evidence="2">Belongs to the GST superfamily. Mu family.</text>
</comment>
<dbReference type="Pfam" id="PF14497">
    <property type="entry name" value="GST_C_3"/>
    <property type="match status" value="1"/>
</dbReference>
<keyword evidence="4" id="KW-0808">Transferase</keyword>
<dbReference type="PROSITE" id="PS50405">
    <property type="entry name" value="GST_CTER"/>
    <property type="match status" value="1"/>
</dbReference>
<dbReference type="InterPro" id="IPR010987">
    <property type="entry name" value="Glutathione-S-Trfase_C-like"/>
</dbReference>
<comment type="function">
    <text evidence="1">Conjugation of reduced glutathione to a wide number of exogenous and endogenous hydrophobic electrophiles.</text>
</comment>
<dbReference type="EMBL" id="CP092883">
    <property type="protein sequence ID" value="UYV82337.1"/>
    <property type="molecule type" value="Genomic_DNA"/>
</dbReference>
<dbReference type="PROSITE" id="PS50404">
    <property type="entry name" value="GST_NTER"/>
    <property type="match status" value="2"/>
</dbReference>
<dbReference type="InterPro" id="IPR040079">
    <property type="entry name" value="Glutathione_S-Trfase"/>
</dbReference>
<dbReference type="InterPro" id="IPR004046">
    <property type="entry name" value="GST_C"/>
</dbReference>
<dbReference type="EC" id="2.5.1.18" evidence="3"/>
<feature type="non-terminal residue" evidence="8">
    <location>
        <position position="1"/>
    </location>
</feature>
<feature type="domain" description="GST N-terminal" evidence="6">
    <location>
        <begin position="223"/>
        <end position="309"/>
    </location>
</feature>
<dbReference type="CDD" id="cd03075">
    <property type="entry name" value="GST_N_Mu"/>
    <property type="match status" value="2"/>
</dbReference>
<name>A0ABY6LQA5_9ARAC</name>
<evidence type="ECO:0000256" key="1">
    <source>
        <dbReference type="ARBA" id="ARBA00003701"/>
    </source>
</evidence>
<accession>A0ABY6LQA5</accession>
<proteinExistence type="inferred from homology"/>
<evidence type="ECO:0000259" key="6">
    <source>
        <dbReference type="PROSITE" id="PS50404"/>
    </source>
</evidence>
<evidence type="ECO:0000313" key="9">
    <source>
        <dbReference type="Proteomes" id="UP001235939"/>
    </source>
</evidence>
<dbReference type="SFLD" id="SFLDG00363">
    <property type="entry name" value="AMPS_(cytGST):_Alpha-__Mu-__Pi"/>
    <property type="match status" value="1"/>
</dbReference>
<dbReference type="Pfam" id="PF02798">
    <property type="entry name" value="GST_N"/>
    <property type="match status" value="2"/>
</dbReference>
<dbReference type="SFLD" id="SFLDG01205">
    <property type="entry name" value="AMPS.1"/>
    <property type="match status" value="1"/>
</dbReference>
<dbReference type="PANTHER" id="PTHR11571">
    <property type="entry name" value="GLUTATHIONE S-TRANSFERASE"/>
    <property type="match status" value="1"/>
</dbReference>
<evidence type="ECO:0000256" key="2">
    <source>
        <dbReference type="ARBA" id="ARBA00005861"/>
    </source>
</evidence>
<comment type="catalytic activity">
    <reaction evidence="5">
        <text>RX + glutathione = an S-substituted glutathione + a halide anion + H(+)</text>
        <dbReference type="Rhea" id="RHEA:16437"/>
        <dbReference type="ChEBI" id="CHEBI:15378"/>
        <dbReference type="ChEBI" id="CHEBI:16042"/>
        <dbReference type="ChEBI" id="CHEBI:17792"/>
        <dbReference type="ChEBI" id="CHEBI:57925"/>
        <dbReference type="ChEBI" id="CHEBI:90779"/>
        <dbReference type="EC" id="2.5.1.18"/>
    </reaction>
</comment>
<evidence type="ECO:0000256" key="4">
    <source>
        <dbReference type="ARBA" id="ARBA00022679"/>
    </source>
</evidence>
<feature type="domain" description="GST C-terminal" evidence="7">
    <location>
        <begin position="88"/>
        <end position="208"/>
    </location>
</feature>
<evidence type="ECO:0000259" key="7">
    <source>
        <dbReference type="PROSITE" id="PS50405"/>
    </source>
</evidence>
<dbReference type="Gene3D" id="3.40.30.10">
    <property type="entry name" value="Glutaredoxin"/>
    <property type="match status" value="1"/>
</dbReference>
<dbReference type="SFLD" id="SFLDS00019">
    <property type="entry name" value="Glutathione_Transferase_(cytos"/>
    <property type="match status" value="2"/>
</dbReference>
<keyword evidence="9" id="KW-1185">Reference proteome</keyword>
<evidence type="ECO:0000256" key="3">
    <source>
        <dbReference type="ARBA" id="ARBA00012452"/>
    </source>
</evidence>